<evidence type="ECO:0000259" key="1">
    <source>
        <dbReference type="Pfam" id="PF03033"/>
    </source>
</evidence>
<dbReference type="Pfam" id="PF06722">
    <property type="entry name" value="EryCIII-like_C"/>
    <property type="match status" value="1"/>
</dbReference>
<name>A0ABT7MUP9_9MICO</name>
<accession>A0ABT7MUP9</accession>
<sequence>MARIMMAAMPFTGHVAPMLAVAEELTARGHHVRFYTGAAFRSRVEAVGAQHVPWTTASDFDENDLPATFPRMVGKKGLDQVFINIEDLFISTAPGQCADLLDEWHRDPWDLLVIEDSVGGGALAAEKTGCLWATVAILPLNLPSRYAPPSGLGLAPGRTLIGRARDALLRSTVPLMMRRMRAPLTRARAAAGLPPSDVSFAEATFSPHRILASGAPLLDFDRPDAPAQLTYVGQLSRRSTAAAPAGTAASSLPSWWADLDGREVVHVTQGTQNIDPGDLIRPAIEALADTDALVVVSTGVPGRDELPFAVPGNVRVAGFLPYAQLLPRTCVIVTNGGWGGVLASLAHGVPLVVAGGDLDKPETAARVAWAGAGVNLKTGTPTAAQVRDGVSRVRTERGFRDAAASLARQLDGLGGAPRAAELLEELL</sequence>
<dbReference type="InterPro" id="IPR010610">
    <property type="entry name" value="EryCIII-like_C"/>
</dbReference>
<dbReference type="Gene3D" id="3.40.50.2000">
    <property type="entry name" value="Glycogen Phosphorylase B"/>
    <property type="match status" value="2"/>
</dbReference>
<feature type="domain" description="Glycosyltransferase family 28 N-terminal" evidence="1">
    <location>
        <begin position="12"/>
        <end position="77"/>
    </location>
</feature>
<evidence type="ECO:0000259" key="2">
    <source>
        <dbReference type="Pfam" id="PF06722"/>
    </source>
</evidence>
<dbReference type="PANTHER" id="PTHR48050">
    <property type="entry name" value="STEROL 3-BETA-GLUCOSYLTRANSFERASE"/>
    <property type="match status" value="1"/>
</dbReference>
<gene>
    <name evidence="3" type="ORF">QSV35_02370</name>
</gene>
<dbReference type="EMBL" id="JASXSZ010000001">
    <property type="protein sequence ID" value="MDL9978166.1"/>
    <property type="molecule type" value="Genomic_DNA"/>
</dbReference>
<proteinExistence type="predicted"/>
<organism evidence="3 4">
    <name type="scientific">Microbacterium candidum</name>
    <dbReference type="NCBI Taxonomy" id="3041922"/>
    <lineage>
        <taxon>Bacteria</taxon>
        <taxon>Bacillati</taxon>
        <taxon>Actinomycetota</taxon>
        <taxon>Actinomycetes</taxon>
        <taxon>Micrococcales</taxon>
        <taxon>Microbacteriaceae</taxon>
        <taxon>Microbacterium</taxon>
    </lineage>
</organism>
<dbReference type="InterPro" id="IPR004276">
    <property type="entry name" value="GlycoTrans_28_N"/>
</dbReference>
<feature type="domain" description="Erythromycin biosynthesis protein CIII-like C-terminal" evidence="2">
    <location>
        <begin position="284"/>
        <end position="409"/>
    </location>
</feature>
<evidence type="ECO:0000313" key="3">
    <source>
        <dbReference type="EMBL" id="MDL9978166.1"/>
    </source>
</evidence>
<dbReference type="InterPro" id="IPR002213">
    <property type="entry name" value="UDP_glucos_trans"/>
</dbReference>
<dbReference type="Pfam" id="PF03033">
    <property type="entry name" value="Glyco_transf_28"/>
    <property type="match status" value="1"/>
</dbReference>
<dbReference type="SUPFAM" id="SSF53756">
    <property type="entry name" value="UDP-Glycosyltransferase/glycogen phosphorylase"/>
    <property type="match status" value="1"/>
</dbReference>
<dbReference type="PANTHER" id="PTHR48050:SF13">
    <property type="entry name" value="STEROL 3-BETA-GLUCOSYLTRANSFERASE UGT80A2"/>
    <property type="match status" value="1"/>
</dbReference>
<comment type="caution">
    <text evidence="3">The sequence shown here is derived from an EMBL/GenBank/DDBJ whole genome shotgun (WGS) entry which is preliminary data.</text>
</comment>
<dbReference type="CDD" id="cd03784">
    <property type="entry name" value="GT1_Gtf-like"/>
    <property type="match status" value="1"/>
</dbReference>
<dbReference type="InterPro" id="IPR050426">
    <property type="entry name" value="Glycosyltransferase_28"/>
</dbReference>
<protein>
    <submittedName>
        <fullName evidence="3">Glycosyltransferase</fullName>
    </submittedName>
</protein>
<dbReference type="RefSeq" id="WP_286286332.1">
    <property type="nucleotide sequence ID" value="NZ_JASXSZ010000001.1"/>
</dbReference>
<reference evidence="3 4" key="1">
    <citation type="submission" date="2023-06" db="EMBL/GenBank/DDBJ databases">
        <title>Microbacterium sp. nov., isolated from a waste landfill.</title>
        <authorList>
            <person name="Wen W."/>
        </authorList>
    </citation>
    <scope>NUCLEOTIDE SEQUENCE [LARGE SCALE GENOMIC DNA]</scope>
    <source>
        <strain evidence="3 4">ASV49</strain>
    </source>
</reference>
<dbReference type="Proteomes" id="UP001235064">
    <property type="component" value="Unassembled WGS sequence"/>
</dbReference>
<keyword evidence="4" id="KW-1185">Reference proteome</keyword>
<evidence type="ECO:0000313" key="4">
    <source>
        <dbReference type="Proteomes" id="UP001235064"/>
    </source>
</evidence>